<dbReference type="Proteomes" id="UP001189429">
    <property type="component" value="Unassembled WGS sequence"/>
</dbReference>
<comment type="similarity">
    <text evidence="1">Belongs to the FMO family.</text>
</comment>
<keyword evidence="7" id="KW-1185">Reference proteome</keyword>
<evidence type="ECO:0000256" key="4">
    <source>
        <dbReference type="ARBA" id="ARBA00022857"/>
    </source>
</evidence>
<accession>A0ABN9QF63</accession>
<protein>
    <recommendedName>
        <fullName evidence="8">Flavin-containing monooxygenase</fullName>
    </recommendedName>
</protein>
<dbReference type="InterPro" id="IPR020946">
    <property type="entry name" value="Flavin_mOase-like"/>
</dbReference>
<dbReference type="InterPro" id="IPR036188">
    <property type="entry name" value="FAD/NAD-bd_sf"/>
</dbReference>
<dbReference type="PANTHER" id="PTHR23023">
    <property type="entry name" value="DIMETHYLANILINE MONOOXYGENASE"/>
    <property type="match status" value="1"/>
</dbReference>
<evidence type="ECO:0000313" key="6">
    <source>
        <dbReference type="EMBL" id="CAK0803322.1"/>
    </source>
</evidence>
<sequence length="587" mass="64890">MARPRVCVIGGGASGLTTIKQLKDQGITDVECFEKEDEVGGIFLHGSSKNGVYDNCVLTISNYMMAFSDMPPSGHRYHWHHSEYRDYLCEYARVHDLRRHVSFGTSVLSVEGEPGRWHVVVQSRDGHAIDKGIYDAVVICSGAHQAVNMPALPGMDAFAGRVVHSSEYKNNAEFVGRDCVCVGLGESGADIVREISDVARSTVLALRSYPYLIPRLIRPFHTNEMGCSSDAFTSHLRHDLLNVPLCHYRSFLHLLNRVMCTLAAILFWFFPSLGVDGRGPTTDAFHQEVSAGYLDKDTPHSRLAAKLIFQFCNFSGQAERGQKFACKNVMFVQNIVEGKITYNVTGISRVERDRVVLGDGTQVPCDVLVMCTGYKDVFPFLRGTVGQRSMTPLGVPEGNVRKLFKHIFHPEIGPSMAWVGFVRPSTGGIPACAEMAARYLALVLAGHRTLPKNVAELTEADYELDTEFYSLSPDVKTLVGYKDWMDSMAQLIGCEVRLWKYLAHPRLFVRLCIGSLLPSQYRLSGPGALPELAKATILSVPVAPTARQSLDEARRAWLRHLSPAKARLSSEGCHGGARGARAWRGAR</sequence>
<name>A0ABN9QF63_9DINO</name>
<dbReference type="InterPro" id="IPR000960">
    <property type="entry name" value="Flavin_mOase"/>
</dbReference>
<evidence type="ECO:0008006" key="8">
    <source>
        <dbReference type="Google" id="ProtNLM"/>
    </source>
</evidence>
<evidence type="ECO:0000256" key="3">
    <source>
        <dbReference type="ARBA" id="ARBA00022827"/>
    </source>
</evidence>
<dbReference type="SUPFAM" id="SSF51905">
    <property type="entry name" value="FAD/NAD(P)-binding domain"/>
    <property type="match status" value="2"/>
</dbReference>
<dbReference type="Pfam" id="PF00743">
    <property type="entry name" value="FMO-like"/>
    <property type="match status" value="2"/>
</dbReference>
<evidence type="ECO:0000313" key="7">
    <source>
        <dbReference type="Proteomes" id="UP001189429"/>
    </source>
</evidence>
<dbReference type="EMBL" id="CAUYUJ010002995">
    <property type="protein sequence ID" value="CAK0803322.1"/>
    <property type="molecule type" value="Genomic_DNA"/>
</dbReference>
<dbReference type="PIRSF" id="PIRSF000332">
    <property type="entry name" value="FMO"/>
    <property type="match status" value="1"/>
</dbReference>
<organism evidence="6 7">
    <name type="scientific">Prorocentrum cordatum</name>
    <dbReference type="NCBI Taxonomy" id="2364126"/>
    <lineage>
        <taxon>Eukaryota</taxon>
        <taxon>Sar</taxon>
        <taxon>Alveolata</taxon>
        <taxon>Dinophyceae</taxon>
        <taxon>Prorocentrales</taxon>
        <taxon>Prorocentraceae</taxon>
        <taxon>Prorocentrum</taxon>
    </lineage>
</organism>
<comment type="caution">
    <text evidence="6">The sequence shown here is derived from an EMBL/GenBank/DDBJ whole genome shotgun (WGS) entry which is preliminary data.</text>
</comment>
<dbReference type="PRINTS" id="PR00370">
    <property type="entry name" value="FMOXYGENASE"/>
</dbReference>
<evidence type="ECO:0000256" key="1">
    <source>
        <dbReference type="ARBA" id="ARBA00009183"/>
    </source>
</evidence>
<evidence type="ECO:0000256" key="2">
    <source>
        <dbReference type="ARBA" id="ARBA00022630"/>
    </source>
</evidence>
<keyword evidence="2" id="KW-0285">Flavoprotein</keyword>
<proteinExistence type="inferred from homology"/>
<dbReference type="InterPro" id="IPR050346">
    <property type="entry name" value="FMO-like"/>
</dbReference>
<keyword evidence="4" id="KW-0521">NADP</keyword>
<dbReference type="Gene3D" id="3.50.50.60">
    <property type="entry name" value="FAD/NAD(P)-binding domain"/>
    <property type="match status" value="2"/>
</dbReference>
<keyword evidence="5" id="KW-0560">Oxidoreductase</keyword>
<reference evidence="6" key="1">
    <citation type="submission" date="2023-10" db="EMBL/GenBank/DDBJ databases">
        <authorList>
            <person name="Chen Y."/>
            <person name="Shah S."/>
            <person name="Dougan E. K."/>
            <person name="Thang M."/>
            <person name="Chan C."/>
        </authorList>
    </citation>
    <scope>NUCLEOTIDE SEQUENCE [LARGE SCALE GENOMIC DNA]</scope>
</reference>
<gene>
    <name evidence="6" type="ORF">PCOR1329_LOCUS10543</name>
</gene>
<evidence type="ECO:0000256" key="5">
    <source>
        <dbReference type="ARBA" id="ARBA00023002"/>
    </source>
</evidence>
<keyword evidence="3" id="KW-0274">FAD</keyword>